<dbReference type="FunFam" id="3.30.70.80:FF:000002">
    <property type="entry name" value="Subtilisin-like protease SBT5.3"/>
    <property type="match status" value="1"/>
</dbReference>
<dbReference type="Gene3D" id="3.30.70.80">
    <property type="entry name" value="Peptidase S8 propeptide/proteinase inhibitor I9"/>
    <property type="match status" value="1"/>
</dbReference>
<dbReference type="PANTHER" id="PTHR48222">
    <property type="entry name" value="PROTEINASE INHIBITOR, PROPEPTIDE"/>
    <property type="match status" value="1"/>
</dbReference>
<dbReference type="PANTHER" id="PTHR48222:SF4">
    <property type="entry name" value="PROTEINASE INHIBITOR, PROPEPTIDE"/>
    <property type="match status" value="1"/>
</dbReference>
<keyword evidence="9" id="KW-1185">Reference proteome</keyword>
<keyword evidence="6" id="KW-0325">Glycoprotein</keyword>
<organism evidence="8 9">
    <name type="scientific">Citrus unshiu</name>
    <name type="common">Satsuma mandarin</name>
    <name type="synonym">Citrus nobilis var. unshiu</name>
    <dbReference type="NCBI Taxonomy" id="55188"/>
    <lineage>
        <taxon>Eukaryota</taxon>
        <taxon>Viridiplantae</taxon>
        <taxon>Streptophyta</taxon>
        <taxon>Embryophyta</taxon>
        <taxon>Tracheophyta</taxon>
        <taxon>Spermatophyta</taxon>
        <taxon>Magnoliopsida</taxon>
        <taxon>eudicotyledons</taxon>
        <taxon>Gunneridae</taxon>
        <taxon>Pentapetalae</taxon>
        <taxon>rosids</taxon>
        <taxon>malvids</taxon>
        <taxon>Sapindales</taxon>
        <taxon>Rutaceae</taxon>
        <taxon>Aurantioideae</taxon>
        <taxon>Citrus</taxon>
    </lineage>
</organism>
<keyword evidence="2" id="KW-0645">Protease</keyword>
<proteinExistence type="inferred from homology"/>
<name>A0A2H5PSV0_CITUN</name>
<evidence type="ECO:0000259" key="7">
    <source>
        <dbReference type="Pfam" id="PF05922"/>
    </source>
</evidence>
<evidence type="ECO:0000313" key="9">
    <source>
        <dbReference type="Proteomes" id="UP000236630"/>
    </source>
</evidence>
<dbReference type="EMBL" id="BDQV01000114">
    <property type="protein sequence ID" value="GAY55145.1"/>
    <property type="molecule type" value="Genomic_DNA"/>
</dbReference>
<dbReference type="InterPro" id="IPR010259">
    <property type="entry name" value="S8pro/Inhibitor_I9"/>
</dbReference>
<dbReference type="InterPro" id="IPR037045">
    <property type="entry name" value="S8pro/Inhibitor_I9_sf"/>
</dbReference>
<evidence type="ECO:0000256" key="2">
    <source>
        <dbReference type="ARBA" id="ARBA00022670"/>
    </source>
</evidence>
<accession>A0A2H5PSV0</accession>
<gene>
    <name evidence="8" type="ORF">CUMW_162140</name>
</gene>
<comment type="similarity">
    <text evidence="1">Belongs to the peptidase S8 family.</text>
</comment>
<evidence type="ECO:0000256" key="5">
    <source>
        <dbReference type="ARBA" id="ARBA00022825"/>
    </source>
</evidence>
<dbReference type="GO" id="GO:0006508">
    <property type="term" value="P:proteolysis"/>
    <property type="evidence" value="ECO:0007669"/>
    <property type="project" value="UniProtKB-KW"/>
</dbReference>
<keyword evidence="3" id="KW-0732">Signal</keyword>
<sequence length="140" mass="15809">MSSREANFVRHSAPLLVYVRRRDPSKTDKSYVVYLGAHSHGPEVSSVDLNRVTQHHHEFLGSFLGSNENPEDAIFYSYTRHINGCAAKLDDAVAAEITKHPKVVSVFLSKENKLHTTHSWEFLGLELNGRIPPNSIWEKA</sequence>
<dbReference type="Proteomes" id="UP000236630">
    <property type="component" value="Unassembled WGS sequence"/>
</dbReference>
<feature type="domain" description="Inhibitor I9" evidence="7">
    <location>
        <begin position="30"/>
        <end position="115"/>
    </location>
</feature>
<comment type="caution">
    <text evidence="8">The sequence shown here is derived from an EMBL/GenBank/DDBJ whole genome shotgun (WGS) entry which is preliminary data.</text>
</comment>
<dbReference type="Pfam" id="PF05922">
    <property type="entry name" value="Inhibitor_I9"/>
    <property type="match status" value="1"/>
</dbReference>
<keyword evidence="5" id="KW-0720">Serine protease</keyword>
<dbReference type="GO" id="GO:0008236">
    <property type="term" value="F:serine-type peptidase activity"/>
    <property type="evidence" value="ECO:0007669"/>
    <property type="project" value="UniProtKB-KW"/>
</dbReference>
<keyword evidence="4" id="KW-0378">Hydrolase</keyword>
<protein>
    <recommendedName>
        <fullName evidence="7">Inhibitor I9 domain-containing protein</fullName>
    </recommendedName>
</protein>
<evidence type="ECO:0000313" key="8">
    <source>
        <dbReference type="EMBL" id="GAY55145.1"/>
    </source>
</evidence>
<evidence type="ECO:0000256" key="4">
    <source>
        <dbReference type="ARBA" id="ARBA00022801"/>
    </source>
</evidence>
<evidence type="ECO:0000256" key="3">
    <source>
        <dbReference type="ARBA" id="ARBA00022729"/>
    </source>
</evidence>
<dbReference type="AlphaFoldDB" id="A0A2H5PSV0"/>
<evidence type="ECO:0000256" key="6">
    <source>
        <dbReference type="ARBA" id="ARBA00023180"/>
    </source>
</evidence>
<evidence type="ECO:0000256" key="1">
    <source>
        <dbReference type="ARBA" id="ARBA00011073"/>
    </source>
</evidence>
<reference evidence="8 9" key="1">
    <citation type="journal article" date="2017" name="Front. Genet.">
        <title>Draft sequencing of the heterozygous diploid genome of Satsuma (Citrus unshiu Marc.) using a hybrid assembly approach.</title>
        <authorList>
            <person name="Shimizu T."/>
            <person name="Tanizawa Y."/>
            <person name="Mochizuki T."/>
            <person name="Nagasaki H."/>
            <person name="Yoshioka T."/>
            <person name="Toyoda A."/>
            <person name="Fujiyama A."/>
            <person name="Kaminuma E."/>
            <person name="Nakamura Y."/>
        </authorList>
    </citation>
    <scope>NUCLEOTIDE SEQUENCE [LARGE SCALE GENOMIC DNA]</scope>
    <source>
        <strain evidence="9">cv. Miyagawa wase</strain>
    </source>
</reference>